<dbReference type="GO" id="GO:0006740">
    <property type="term" value="P:NADPH regeneration"/>
    <property type="evidence" value="ECO:0007669"/>
    <property type="project" value="TreeGrafter"/>
</dbReference>
<dbReference type="OrthoDB" id="9804592at2"/>
<evidence type="ECO:0000256" key="6">
    <source>
        <dbReference type="ARBA" id="ARBA00022967"/>
    </source>
</evidence>
<comment type="similarity">
    <text evidence="2">Belongs to the AlaDH/PNT family.</text>
</comment>
<evidence type="ECO:0000256" key="9">
    <source>
        <dbReference type="ARBA" id="ARBA00071353"/>
    </source>
</evidence>
<evidence type="ECO:0000256" key="2">
    <source>
        <dbReference type="ARBA" id="ARBA00005689"/>
    </source>
</evidence>
<sequence>MIIAIPRETVPGERRIALVAESVKRLVGKKHEVVVESGAGLGAECSDDELRAAGARVESSVDALYAAADLLLKIQPPDETELGRLKADSVLVSLAYPLANPALAREVAKRRVTLLAVDMIPRTTLAQMMDVLSSQATIAGYRAVLLAAEALPRLFPMLMTAAGTIPPAKVLVLGAGVAGLQAIATARRLGAVVEAYDVRKVVKEQVESLGARFVNIDIADAAGSGGYAKELGEEAKRKQAEVLATHVAKSDVVITTALVPGRRAPVLLPAEMVRRMKSGSVVVDIAAEQGGNCELTRAGERYRTETGVTVIGERNLPSQISVHASAMYSRNMEKLLAHVTDKDGVLELDVADEIVKGMLITRGGDVVHPAVADMAMADLARREG</sequence>
<proteinExistence type="inferred from homology"/>
<evidence type="ECO:0000259" key="13">
    <source>
        <dbReference type="SMART" id="SM01003"/>
    </source>
</evidence>
<dbReference type="InterPro" id="IPR036291">
    <property type="entry name" value="NAD(P)-bd_dom_sf"/>
</dbReference>
<evidence type="ECO:0000256" key="8">
    <source>
        <dbReference type="ARBA" id="ARBA00048202"/>
    </source>
</evidence>
<dbReference type="Pfam" id="PF01262">
    <property type="entry name" value="AlaDh_PNT_C"/>
    <property type="match status" value="1"/>
</dbReference>
<gene>
    <name evidence="14" type="ORF">FJV41_31600</name>
</gene>
<dbReference type="InterPro" id="IPR007698">
    <property type="entry name" value="AlaDH/PNT_NAD(H)-bd"/>
</dbReference>
<dbReference type="NCBIfam" id="NF006942">
    <property type="entry name" value="PRK09424.1"/>
    <property type="match status" value="1"/>
</dbReference>
<evidence type="ECO:0000256" key="11">
    <source>
        <dbReference type="ARBA" id="ARBA00084087"/>
    </source>
</evidence>
<feature type="domain" description="Alanine dehydrogenase/pyridine nucleotide transhydrogenase NAD(H)-binding" evidence="12">
    <location>
        <begin position="148"/>
        <end position="312"/>
    </location>
</feature>
<dbReference type="FunFam" id="3.40.50.720:FF:000188">
    <property type="entry name" value="NAD(P) transhydrogenase alpha subunit 1"/>
    <property type="match status" value="1"/>
</dbReference>
<keyword evidence="7" id="KW-0520">NAD</keyword>
<comment type="catalytic activity">
    <reaction evidence="8">
        <text>NAD(+) + NADPH + H(+)(in) = NADH + NADP(+) + H(+)(out)</text>
        <dbReference type="Rhea" id="RHEA:47992"/>
        <dbReference type="ChEBI" id="CHEBI:15378"/>
        <dbReference type="ChEBI" id="CHEBI:57540"/>
        <dbReference type="ChEBI" id="CHEBI:57783"/>
        <dbReference type="ChEBI" id="CHEBI:57945"/>
        <dbReference type="ChEBI" id="CHEBI:58349"/>
        <dbReference type="EC" id="7.1.1.1"/>
    </reaction>
</comment>
<dbReference type="PANTHER" id="PTHR10160:SF19">
    <property type="entry name" value="PROTON-TRANSLOCATING NAD(P)(+) TRANSHYDROGENASE"/>
    <property type="match status" value="1"/>
</dbReference>
<dbReference type="Gene3D" id="3.40.50.720">
    <property type="entry name" value="NAD(P)-binding Rossmann-like Domain"/>
    <property type="match status" value="2"/>
</dbReference>
<keyword evidence="15" id="KW-1185">Reference proteome</keyword>
<accession>A0A540WSE7</accession>
<dbReference type="SMART" id="SM01002">
    <property type="entry name" value="AlaDh_PNT_C"/>
    <property type="match status" value="1"/>
</dbReference>
<dbReference type="SUPFAM" id="SSF52283">
    <property type="entry name" value="Formate/glycerate dehydrogenase catalytic domain-like"/>
    <property type="match status" value="1"/>
</dbReference>
<protein>
    <recommendedName>
        <fullName evidence="9">NAD(P) transhydrogenase subunit alpha part 1</fullName>
        <ecNumber evidence="3">7.1.1.1</ecNumber>
    </recommendedName>
    <alternativeName>
        <fullName evidence="11">Nicotinamide nucleotide transhydrogenase subunit alpha 1</fullName>
    </alternativeName>
    <alternativeName>
        <fullName evidence="10">Pyridine nucleotide transhydrogenase subunit alpha 1</fullName>
    </alternativeName>
</protein>
<feature type="domain" description="Alanine dehydrogenase/pyridine nucleotide transhydrogenase N-terminal" evidence="13">
    <location>
        <begin position="4"/>
        <end position="139"/>
    </location>
</feature>
<evidence type="ECO:0000256" key="4">
    <source>
        <dbReference type="ARBA" id="ARBA00022741"/>
    </source>
</evidence>
<evidence type="ECO:0000256" key="3">
    <source>
        <dbReference type="ARBA" id="ARBA00012943"/>
    </source>
</evidence>
<evidence type="ECO:0000259" key="12">
    <source>
        <dbReference type="SMART" id="SM01002"/>
    </source>
</evidence>
<dbReference type="GO" id="GO:0005886">
    <property type="term" value="C:plasma membrane"/>
    <property type="evidence" value="ECO:0007669"/>
    <property type="project" value="TreeGrafter"/>
</dbReference>
<evidence type="ECO:0000313" key="15">
    <source>
        <dbReference type="Proteomes" id="UP000315369"/>
    </source>
</evidence>
<comment type="caution">
    <text evidence="14">The sequence shown here is derived from an EMBL/GenBank/DDBJ whole genome shotgun (WGS) entry which is preliminary data.</text>
</comment>
<keyword evidence="5" id="KW-0521">NADP</keyword>
<dbReference type="GO" id="GO:0016491">
    <property type="term" value="F:oxidoreductase activity"/>
    <property type="evidence" value="ECO:0007669"/>
    <property type="project" value="UniProtKB-KW"/>
</dbReference>
<organism evidence="14 15">
    <name type="scientific">Myxococcus llanfairpwllgwyngyllgogerychwyrndrobwllllantysiliogogogochensis</name>
    <dbReference type="NCBI Taxonomy" id="2590453"/>
    <lineage>
        <taxon>Bacteria</taxon>
        <taxon>Pseudomonadati</taxon>
        <taxon>Myxococcota</taxon>
        <taxon>Myxococcia</taxon>
        <taxon>Myxococcales</taxon>
        <taxon>Cystobacterineae</taxon>
        <taxon>Myxococcaceae</taxon>
        <taxon>Myxococcus</taxon>
    </lineage>
</organism>
<dbReference type="AlphaFoldDB" id="A0A540WSE7"/>
<dbReference type="SMART" id="SM01003">
    <property type="entry name" value="AlaDh_PNT_N"/>
    <property type="match status" value="1"/>
</dbReference>
<dbReference type="EC" id="7.1.1.1" evidence="3"/>
<evidence type="ECO:0000313" key="14">
    <source>
        <dbReference type="EMBL" id="TQF11945.1"/>
    </source>
</evidence>
<keyword evidence="4" id="KW-0547">Nucleotide-binding</keyword>
<dbReference type="SUPFAM" id="SSF51735">
    <property type="entry name" value="NAD(P)-binding Rossmann-fold domains"/>
    <property type="match status" value="1"/>
</dbReference>
<keyword evidence="14" id="KW-0560">Oxidoreductase</keyword>
<dbReference type="InterPro" id="IPR007886">
    <property type="entry name" value="AlaDH/PNT_N"/>
</dbReference>
<dbReference type="InterPro" id="IPR008143">
    <property type="entry name" value="Ala_DH/PNT_CS2"/>
</dbReference>
<dbReference type="GO" id="GO:0050661">
    <property type="term" value="F:NADP binding"/>
    <property type="evidence" value="ECO:0007669"/>
    <property type="project" value="TreeGrafter"/>
</dbReference>
<dbReference type="CDD" id="cd05304">
    <property type="entry name" value="Rubrum_tdh"/>
    <property type="match status" value="1"/>
</dbReference>
<dbReference type="Proteomes" id="UP000315369">
    <property type="component" value="Unassembled WGS sequence"/>
</dbReference>
<dbReference type="Pfam" id="PF05222">
    <property type="entry name" value="AlaDh_PNT_N"/>
    <property type="match status" value="1"/>
</dbReference>
<dbReference type="PANTHER" id="PTHR10160">
    <property type="entry name" value="NAD(P) TRANSHYDROGENASE"/>
    <property type="match status" value="1"/>
</dbReference>
<evidence type="ECO:0000256" key="10">
    <source>
        <dbReference type="ARBA" id="ARBA00076996"/>
    </source>
</evidence>
<comment type="function">
    <text evidence="1">The transhydrogenation between NADH and NADP is coupled to respiration and ATP hydrolysis and functions as a proton pump across the membrane.</text>
</comment>
<name>A0A540WSE7_9BACT</name>
<dbReference type="GO" id="GO:0008750">
    <property type="term" value="F:proton-translocating NAD(P)+ transhydrogenase activity"/>
    <property type="evidence" value="ECO:0007669"/>
    <property type="project" value="UniProtKB-EC"/>
</dbReference>
<evidence type="ECO:0000256" key="5">
    <source>
        <dbReference type="ARBA" id="ARBA00022857"/>
    </source>
</evidence>
<evidence type="ECO:0000256" key="1">
    <source>
        <dbReference type="ARBA" id="ARBA00003943"/>
    </source>
</evidence>
<reference evidence="14 15" key="1">
    <citation type="submission" date="2019-06" db="EMBL/GenBank/DDBJ databases">
        <authorList>
            <person name="Livingstone P."/>
            <person name="Whitworth D."/>
        </authorList>
    </citation>
    <scope>NUCLEOTIDE SEQUENCE [LARGE SCALE GENOMIC DNA]</scope>
    <source>
        <strain evidence="14 15">AM401</strain>
    </source>
</reference>
<keyword evidence="6" id="KW-1278">Translocase</keyword>
<evidence type="ECO:0000256" key="7">
    <source>
        <dbReference type="ARBA" id="ARBA00023027"/>
    </source>
</evidence>
<dbReference type="PROSITE" id="PS00837">
    <property type="entry name" value="ALADH_PNT_2"/>
    <property type="match status" value="1"/>
</dbReference>
<dbReference type="EMBL" id="VIFM01000163">
    <property type="protein sequence ID" value="TQF11945.1"/>
    <property type="molecule type" value="Genomic_DNA"/>
</dbReference>